<feature type="region of interest" description="Disordered" evidence="1">
    <location>
        <begin position="1"/>
        <end position="24"/>
    </location>
</feature>
<name>A0ABR2JC07_9PEZI</name>
<evidence type="ECO:0000313" key="3">
    <source>
        <dbReference type="Proteomes" id="UP001390339"/>
    </source>
</evidence>
<dbReference type="Proteomes" id="UP001390339">
    <property type="component" value="Unassembled WGS sequence"/>
</dbReference>
<protein>
    <submittedName>
        <fullName evidence="2">Uncharacterized protein</fullName>
    </submittedName>
</protein>
<sequence>MGRHSSHHSSHSSRSSSYRSGGTAIVPVPLPAPVPVPVPLPAPVPESCYRERREDVDLVRRFNRECRNSGYPTRYIVNDGTLVINESLLNDSNTLIYNRRGSNMWVRPDGCCSCDGSPSCRCGCRGRGCCRGGRWGRGGYCPPGGGSSVCYCSTTRITTTRYTEYCCICRCRRVWQGGYCRECAERRCIPPWYLREPREPIRPLFDGPSRRLLDWR</sequence>
<proteinExistence type="predicted"/>
<accession>A0ABR2JC07</accession>
<evidence type="ECO:0000256" key="1">
    <source>
        <dbReference type="SAM" id="MobiDB-lite"/>
    </source>
</evidence>
<organism evidence="2 3">
    <name type="scientific">Apiospora arundinis</name>
    <dbReference type="NCBI Taxonomy" id="335852"/>
    <lineage>
        <taxon>Eukaryota</taxon>
        <taxon>Fungi</taxon>
        <taxon>Dikarya</taxon>
        <taxon>Ascomycota</taxon>
        <taxon>Pezizomycotina</taxon>
        <taxon>Sordariomycetes</taxon>
        <taxon>Xylariomycetidae</taxon>
        <taxon>Amphisphaeriales</taxon>
        <taxon>Apiosporaceae</taxon>
        <taxon>Apiospora</taxon>
    </lineage>
</organism>
<reference evidence="2 3" key="1">
    <citation type="journal article" date="2024" name="IMA Fungus">
        <title>Apiospora arundinis, a panoply of carbohydrate-active enzymes and secondary metabolites.</title>
        <authorList>
            <person name="Sorensen T."/>
            <person name="Petersen C."/>
            <person name="Muurmann A.T."/>
            <person name="Christiansen J.V."/>
            <person name="Brundto M.L."/>
            <person name="Overgaard C.K."/>
            <person name="Boysen A.T."/>
            <person name="Wollenberg R.D."/>
            <person name="Larsen T.O."/>
            <person name="Sorensen J.L."/>
            <person name="Nielsen K.L."/>
            <person name="Sondergaard T.E."/>
        </authorList>
    </citation>
    <scope>NUCLEOTIDE SEQUENCE [LARGE SCALE GENOMIC DNA]</scope>
    <source>
        <strain evidence="2 3">AAU 773</strain>
    </source>
</reference>
<dbReference type="EMBL" id="JAPCWZ010000003">
    <property type="protein sequence ID" value="KAK8875289.1"/>
    <property type="molecule type" value="Genomic_DNA"/>
</dbReference>
<comment type="caution">
    <text evidence="2">The sequence shown here is derived from an EMBL/GenBank/DDBJ whole genome shotgun (WGS) entry which is preliminary data.</text>
</comment>
<gene>
    <name evidence="2" type="ORF">PGQ11_005803</name>
</gene>
<keyword evidence="3" id="KW-1185">Reference proteome</keyword>
<feature type="compositionally biased region" description="Basic residues" evidence="1">
    <location>
        <begin position="1"/>
        <end position="11"/>
    </location>
</feature>
<evidence type="ECO:0000313" key="2">
    <source>
        <dbReference type="EMBL" id="KAK8875289.1"/>
    </source>
</evidence>